<evidence type="ECO:0000313" key="11">
    <source>
        <dbReference type="Proteomes" id="UP001596297"/>
    </source>
</evidence>
<organism evidence="10 11">
    <name type="scientific">Deinococcus lacus</name>
    <dbReference type="NCBI Taxonomy" id="392561"/>
    <lineage>
        <taxon>Bacteria</taxon>
        <taxon>Thermotogati</taxon>
        <taxon>Deinococcota</taxon>
        <taxon>Deinococci</taxon>
        <taxon>Deinococcales</taxon>
        <taxon>Deinococcaceae</taxon>
        <taxon>Deinococcus</taxon>
    </lineage>
</organism>
<sequence>MKNNTQGFTLIELLIVIAIIGILAAVMIPQLMGARQSANEKAAQAHSSNVVTAATAHLAASPQTAADSINGDCMAEKTYQNEDGTSVGYNKAPTSVSSCSITGDPATGDVTVTVGSTGGKSYINGKQQ</sequence>
<keyword evidence="6 9" id="KW-1133">Transmembrane helix</keyword>
<dbReference type="InterPro" id="IPR045584">
    <property type="entry name" value="Pilin-like"/>
</dbReference>
<dbReference type="SUPFAM" id="SSF54523">
    <property type="entry name" value="Pili subunits"/>
    <property type="match status" value="1"/>
</dbReference>
<evidence type="ECO:0000256" key="8">
    <source>
        <dbReference type="ARBA" id="ARBA00023237"/>
    </source>
</evidence>
<dbReference type="PANTHER" id="PTHR30093:SF44">
    <property type="entry name" value="TYPE II SECRETION SYSTEM CORE PROTEIN G"/>
    <property type="match status" value="1"/>
</dbReference>
<comment type="caution">
    <text evidence="10">The sequence shown here is derived from an EMBL/GenBank/DDBJ whole genome shotgun (WGS) entry which is preliminary data.</text>
</comment>
<evidence type="ECO:0000256" key="7">
    <source>
        <dbReference type="ARBA" id="ARBA00023136"/>
    </source>
</evidence>
<keyword evidence="4 9" id="KW-0812">Transmembrane</keyword>
<accession>A0ABW1YCC4</accession>
<evidence type="ECO:0000256" key="5">
    <source>
        <dbReference type="ARBA" id="ARBA00022764"/>
    </source>
</evidence>
<proteinExistence type="predicted"/>
<comment type="subcellular location">
    <subcellularLocation>
        <location evidence="1">Cell outer membrane</location>
        <topology evidence="1">Single-pass membrane protein</topology>
    </subcellularLocation>
    <subcellularLocation>
        <location evidence="2">Periplasm</location>
    </subcellularLocation>
</comment>
<dbReference type="Pfam" id="PF07963">
    <property type="entry name" value="N_methyl"/>
    <property type="match status" value="1"/>
</dbReference>
<keyword evidence="7 9" id="KW-0472">Membrane</keyword>
<dbReference type="PANTHER" id="PTHR30093">
    <property type="entry name" value="GENERAL SECRETION PATHWAY PROTEIN G"/>
    <property type="match status" value="1"/>
</dbReference>
<evidence type="ECO:0000313" key="10">
    <source>
        <dbReference type="EMBL" id="MFC6591894.1"/>
    </source>
</evidence>
<feature type="transmembrane region" description="Helical" evidence="9">
    <location>
        <begin position="6"/>
        <end position="28"/>
    </location>
</feature>
<keyword evidence="5" id="KW-0574">Periplasm</keyword>
<reference evidence="11" key="1">
    <citation type="journal article" date="2019" name="Int. J. Syst. Evol. Microbiol.">
        <title>The Global Catalogue of Microorganisms (GCM) 10K type strain sequencing project: providing services to taxonomists for standard genome sequencing and annotation.</title>
        <authorList>
            <consortium name="The Broad Institute Genomics Platform"/>
            <consortium name="The Broad Institute Genome Sequencing Center for Infectious Disease"/>
            <person name="Wu L."/>
            <person name="Ma J."/>
        </authorList>
    </citation>
    <scope>NUCLEOTIDE SEQUENCE [LARGE SCALE GENOMIC DNA]</scope>
    <source>
        <strain evidence="11">CGMCC 1.15772</strain>
    </source>
</reference>
<keyword evidence="11" id="KW-1185">Reference proteome</keyword>
<keyword evidence="8" id="KW-0998">Cell outer membrane</keyword>
<evidence type="ECO:0000256" key="9">
    <source>
        <dbReference type="SAM" id="Phobius"/>
    </source>
</evidence>
<evidence type="ECO:0000256" key="2">
    <source>
        <dbReference type="ARBA" id="ARBA00004418"/>
    </source>
</evidence>
<dbReference type="PROSITE" id="PS00409">
    <property type="entry name" value="PROKAR_NTER_METHYL"/>
    <property type="match status" value="1"/>
</dbReference>
<dbReference type="InterPro" id="IPR012902">
    <property type="entry name" value="N_methyl_site"/>
</dbReference>
<gene>
    <name evidence="10" type="ORF">ACFP81_07670</name>
</gene>
<evidence type="ECO:0000256" key="6">
    <source>
        <dbReference type="ARBA" id="ARBA00022989"/>
    </source>
</evidence>
<dbReference type="RefSeq" id="WP_380082908.1">
    <property type="nucleotide sequence ID" value="NZ_JBHSWD010000001.1"/>
</dbReference>
<keyword evidence="3" id="KW-0488">Methylation</keyword>
<dbReference type="Gene3D" id="3.30.700.10">
    <property type="entry name" value="Glycoprotein, Type 4 Pilin"/>
    <property type="match status" value="1"/>
</dbReference>
<evidence type="ECO:0000256" key="1">
    <source>
        <dbReference type="ARBA" id="ARBA00004203"/>
    </source>
</evidence>
<dbReference type="Proteomes" id="UP001596297">
    <property type="component" value="Unassembled WGS sequence"/>
</dbReference>
<protein>
    <submittedName>
        <fullName evidence="10">Type IV pilin protein</fullName>
    </submittedName>
</protein>
<evidence type="ECO:0000256" key="3">
    <source>
        <dbReference type="ARBA" id="ARBA00022481"/>
    </source>
</evidence>
<name>A0ABW1YCC4_9DEIO</name>
<dbReference type="NCBIfam" id="TIGR02532">
    <property type="entry name" value="IV_pilin_GFxxxE"/>
    <property type="match status" value="1"/>
</dbReference>
<dbReference type="EMBL" id="JBHSWD010000001">
    <property type="protein sequence ID" value="MFC6591894.1"/>
    <property type="molecule type" value="Genomic_DNA"/>
</dbReference>
<evidence type="ECO:0000256" key="4">
    <source>
        <dbReference type="ARBA" id="ARBA00022692"/>
    </source>
</evidence>